<keyword evidence="3" id="KW-1185">Reference proteome</keyword>
<name>A0A2J8A348_9CHLO</name>
<reference evidence="2 3" key="1">
    <citation type="journal article" date="2017" name="Mol. Biol. Evol.">
        <title>The 4-celled Tetrabaena socialis nuclear genome reveals the essential components for genetic control of cell number at the origin of multicellularity in the volvocine lineage.</title>
        <authorList>
            <person name="Featherston J."/>
            <person name="Arakaki Y."/>
            <person name="Hanschen E.R."/>
            <person name="Ferris P.J."/>
            <person name="Michod R.E."/>
            <person name="Olson B.J.S.C."/>
            <person name="Nozaki H."/>
            <person name="Durand P.M."/>
        </authorList>
    </citation>
    <scope>NUCLEOTIDE SEQUENCE [LARGE SCALE GENOMIC DNA]</scope>
    <source>
        <strain evidence="2 3">NIES-571</strain>
    </source>
</reference>
<evidence type="ECO:0000256" key="1">
    <source>
        <dbReference type="SAM" id="MobiDB-lite"/>
    </source>
</evidence>
<comment type="caution">
    <text evidence="2">The sequence shown here is derived from an EMBL/GenBank/DDBJ whole genome shotgun (WGS) entry which is preliminary data.</text>
</comment>
<proteinExistence type="predicted"/>
<dbReference type="Proteomes" id="UP000236333">
    <property type="component" value="Unassembled WGS sequence"/>
</dbReference>
<evidence type="ECO:0000313" key="3">
    <source>
        <dbReference type="Proteomes" id="UP000236333"/>
    </source>
</evidence>
<evidence type="ECO:0000313" key="2">
    <source>
        <dbReference type="EMBL" id="PNH06940.1"/>
    </source>
</evidence>
<sequence length="416" mass="44299">MVLRTQYHRARRLGQHGEHTGHLHGSHQTPQCLVSQLGQQQPFRQLRHTLRHAYDRMWRKAAGSASGSSTIAVRLASPKLVAKCRSKSAARSSRQEHEAAIAATDGGQYVAKAGIAAGPIAATGGTAIRAAGEQNRSGAAGVVDGDAQQLKAAVAVCKKEHLRPPRGHSNSALLSQARGVAGEATRRLGSGTAIKCTHVQQLAEAAGESVQAPWMAPGAPPSTLRNGWEMRRLLWDSLRAQVATDQEADALFVAHLAGVPMWPLTCVTQQKTRAPWSTVSGHIGTPARCATKRASASWSVATWARNESHSKRRISHPLRRVDGGAPGAIHGACTDSPAASASCCTWVHWRAPGRRAGQRQSLHNGPKRSTLRGPPNASHTSLLLLRDQGCAPVCSCAPCLNLRYPQHVHVQGIGCI</sequence>
<accession>A0A2J8A348</accession>
<organism evidence="2 3">
    <name type="scientific">Tetrabaena socialis</name>
    <dbReference type="NCBI Taxonomy" id="47790"/>
    <lineage>
        <taxon>Eukaryota</taxon>
        <taxon>Viridiplantae</taxon>
        <taxon>Chlorophyta</taxon>
        <taxon>core chlorophytes</taxon>
        <taxon>Chlorophyceae</taxon>
        <taxon>CS clade</taxon>
        <taxon>Chlamydomonadales</taxon>
        <taxon>Tetrabaenaceae</taxon>
        <taxon>Tetrabaena</taxon>
    </lineage>
</organism>
<gene>
    <name evidence="2" type="ORF">TSOC_006637</name>
</gene>
<feature type="region of interest" description="Disordered" evidence="1">
    <location>
        <begin position="355"/>
        <end position="378"/>
    </location>
</feature>
<dbReference type="AlphaFoldDB" id="A0A2J8A348"/>
<protein>
    <submittedName>
        <fullName evidence="2">Uncharacterized protein</fullName>
    </submittedName>
</protein>
<dbReference type="EMBL" id="PGGS01000206">
    <property type="protein sequence ID" value="PNH06940.1"/>
    <property type="molecule type" value="Genomic_DNA"/>
</dbReference>